<evidence type="ECO:0000313" key="1">
    <source>
        <dbReference type="EMBL" id="MIE72715.1"/>
    </source>
</evidence>
<accession>A0A6C8Y438</accession>
<name>A0A6C8Y438_SALDZ</name>
<reference evidence="1" key="1">
    <citation type="submission" date="2018-08" db="EMBL/GenBank/DDBJ databases">
        <authorList>
            <consortium name="GenomeTrakr network: Whole genome sequencing for foodborne pathogen traceback"/>
        </authorList>
    </citation>
    <scope>NUCLEOTIDE SEQUENCE [LARGE SCALE GENOMIC DNA]</scope>
    <source>
        <strain evidence="1">FMA0132</strain>
    </source>
</reference>
<organism evidence="1">
    <name type="scientific">Salmonella diarizonae</name>
    <dbReference type="NCBI Taxonomy" id="59204"/>
    <lineage>
        <taxon>Bacteria</taxon>
        <taxon>Pseudomonadati</taxon>
        <taxon>Pseudomonadota</taxon>
        <taxon>Gammaproteobacteria</taxon>
        <taxon>Enterobacterales</taxon>
        <taxon>Enterobacteriaceae</taxon>
        <taxon>Salmonella</taxon>
    </lineage>
</organism>
<dbReference type="AlphaFoldDB" id="A0A6C8Y438"/>
<sequence length="153" mass="17626">MFTNRKFDNLVKVIKQSEGGIEKRLDENRELLETIIRESPNLLKDNPCIVHWFQSTEQWIFNVSVAANINIDIKRIRPFPEITPPKTFNIVKVVAQTTKDNSSLIRQLESAIHYLKKGNSKGVEHDDDIGFTFETTIEENSIFGDECAATRFE</sequence>
<protein>
    <submittedName>
        <fullName evidence="1">Uncharacterized protein</fullName>
    </submittedName>
</protein>
<comment type="caution">
    <text evidence="1">The sequence shown here is derived from an EMBL/GenBank/DDBJ whole genome shotgun (WGS) entry which is preliminary data.</text>
</comment>
<dbReference type="Proteomes" id="UP000885362">
    <property type="component" value="Unassembled WGS sequence"/>
</dbReference>
<proteinExistence type="predicted"/>
<gene>
    <name evidence="1" type="ORF">EL06_25845</name>
</gene>
<dbReference type="EMBL" id="RSHK01000042">
    <property type="protein sequence ID" value="MIE72715.1"/>
    <property type="molecule type" value="Genomic_DNA"/>
</dbReference>